<feature type="compositionally biased region" description="Basic and acidic residues" evidence="1">
    <location>
        <begin position="1"/>
        <end position="17"/>
    </location>
</feature>
<evidence type="ECO:0000313" key="3">
    <source>
        <dbReference type="Proteomes" id="UP001187192"/>
    </source>
</evidence>
<reference evidence="2" key="1">
    <citation type="submission" date="2023-07" db="EMBL/GenBank/DDBJ databases">
        <title>draft genome sequence of fig (Ficus carica).</title>
        <authorList>
            <person name="Takahashi T."/>
            <person name="Nishimura K."/>
        </authorList>
    </citation>
    <scope>NUCLEOTIDE SEQUENCE</scope>
</reference>
<evidence type="ECO:0000256" key="1">
    <source>
        <dbReference type="SAM" id="MobiDB-lite"/>
    </source>
</evidence>
<keyword evidence="3" id="KW-1185">Reference proteome</keyword>
<dbReference type="Proteomes" id="UP001187192">
    <property type="component" value="Unassembled WGS sequence"/>
</dbReference>
<dbReference type="EMBL" id="BTGU01000041">
    <property type="protein sequence ID" value="GMN52235.1"/>
    <property type="molecule type" value="Genomic_DNA"/>
</dbReference>
<dbReference type="AlphaFoldDB" id="A0AA88AHD3"/>
<protein>
    <submittedName>
        <fullName evidence="2">Uncharacterized protein</fullName>
    </submittedName>
</protein>
<name>A0AA88AHD3_FICCA</name>
<gene>
    <name evidence="2" type="ORF">TIFTF001_021371</name>
</gene>
<evidence type="ECO:0000313" key="2">
    <source>
        <dbReference type="EMBL" id="GMN52235.1"/>
    </source>
</evidence>
<organism evidence="2 3">
    <name type="scientific">Ficus carica</name>
    <name type="common">Common fig</name>
    <dbReference type="NCBI Taxonomy" id="3494"/>
    <lineage>
        <taxon>Eukaryota</taxon>
        <taxon>Viridiplantae</taxon>
        <taxon>Streptophyta</taxon>
        <taxon>Embryophyta</taxon>
        <taxon>Tracheophyta</taxon>
        <taxon>Spermatophyta</taxon>
        <taxon>Magnoliopsida</taxon>
        <taxon>eudicotyledons</taxon>
        <taxon>Gunneridae</taxon>
        <taxon>Pentapetalae</taxon>
        <taxon>rosids</taxon>
        <taxon>fabids</taxon>
        <taxon>Rosales</taxon>
        <taxon>Moraceae</taxon>
        <taxon>Ficeae</taxon>
        <taxon>Ficus</taxon>
    </lineage>
</organism>
<feature type="region of interest" description="Disordered" evidence="1">
    <location>
        <begin position="1"/>
        <end position="24"/>
    </location>
</feature>
<sequence>MTAGVEGHRRQQKDAMEGGRWGLGGRTGDGGGFIVSGDFTVERGKEGIAGPGRWVVVV</sequence>
<comment type="caution">
    <text evidence="2">The sequence shown here is derived from an EMBL/GenBank/DDBJ whole genome shotgun (WGS) entry which is preliminary data.</text>
</comment>
<accession>A0AA88AHD3</accession>
<proteinExistence type="predicted"/>